<name>A0A8S1NV46_9CILI</name>
<dbReference type="Proteomes" id="UP000692954">
    <property type="component" value="Unassembled WGS sequence"/>
</dbReference>
<evidence type="ECO:0000313" key="3">
    <source>
        <dbReference type="Proteomes" id="UP000692954"/>
    </source>
</evidence>
<keyword evidence="1" id="KW-0175">Coiled coil</keyword>
<protein>
    <submittedName>
        <fullName evidence="2">Uncharacterized protein</fullName>
    </submittedName>
</protein>
<feature type="coiled-coil region" evidence="1">
    <location>
        <begin position="27"/>
        <end position="72"/>
    </location>
</feature>
<dbReference type="OrthoDB" id="288611at2759"/>
<organism evidence="2 3">
    <name type="scientific">Paramecium sonneborni</name>
    <dbReference type="NCBI Taxonomy" id="65129"/>
    <lineage>
        <taxon>Eukaryota</taxon>
        <taxon>Sar</taxon>
        <taxon>Alveolata</taxon>
        <taxon>Ciliophora</taxon>
        <taxon>Intramacronucleata</taxon>
        <taxon>Oligohymenophorea</taxon>
        <taxon>Peniculida</taxon>
        <taxon>Parameciidae</taxon>
        <taxon>Paramecium</taxon>
    </lineage>
</organism>
<accession>A0A8S1NV46</accession>
<sequence>MNIFENNDLISQNHTISQIFDHVQEQIKIQHQEIQQIQLQRQKTNEKLQKHLEKLNQLVQRIIDQQVSQQNESKQNLSNQQYKYELKMDQDLELPCYRNRIFQIKLRLVENDKLICNANNLLVELQIWTYDKIPKKLTHNNKNQSIYKGCQQTIIKKGSGCLNRIQIKEVSSHFPRGVLQLIVLPIEDGAVIGNESKLLIKKEWIKPLIINDVSIKAKKFSDRHNPYFAKSDGTIDVVEQN</sequence>
<comment type="caution">
    <text evidence="2">The sequence shown here is derived from an EMBL/GenBank/DDBJ whole genome shotgun (WGS) entry which is preliminary data.</text>
</comment>
<reference evidence="2" key="1">
    <citation type="submission" date="2021-01" db="EMBL/GenBank/DDBJ databases">
        <authorList>
            <consortium name="Genoscope - CEA"/>
            <person name="William W."/>
        </authorList>
    </citation>
    <scope>NUCLEOTIDE SEQUENCE</scope>
</reference>
<dbReference type="EMBL" id="CAJJDN010000066">
    <property type="protein sequence ID" value="CAD8096518.1"/>
    <property type="molecule type" value="Genomic_DNA"/>
</dbReference>
<evidence type="ECO:0000313" key="2">
    <source>
        <dbReference type="EMBL" id="CAD8096518.1"/>
    </source>
</evidence>
<dbReference type="AlphaFoldDB" id="A0A8S1NV46"/>
<proteinExistence type="predicted"/>
<evidence type="ECO:0000256" key="1">
    <source>
        <dbReference type="SAM" id="Coils"/>
    </source>
</evidence>
<gene>
    <name evidence="2" type="ORF">PSON_ATCC_30995.1.T0660203</name>
</gene>
<keyword evidence="3" id="KW-1185">Reference proteome</keyword>